<protein>
    <submittedName>
        <fullName evidence="2">Uncharacterized protein</fullName>
    </submittedName>
</protein>
<feature type="region of interest" description="Disordered" evidence="1">
    <location>
        <begin position="106"/>
        <end position="153"/>
    </location>
</feature>
<feature type="compositionally biased region" description="Basic and acidic residues" evidence="1">
    <location>
        <begin position="113"/>
        <end position="125"/>
    </location>
</feature>
<sequence>MCRRARFAGHMRAWNQRGSPPLFSRVLSVEVQAMEIVQIRISSVGGFKLYMVEFVTEGEERITVRIENDTDKELRRDEVIRRAAIKLGDAMGMACAECGIEPDSLLTRPSARRAGDRAELERQLDEGLEDTFPASDPVSVTSSAIPASADPKS</sequence>
<evidence type="ECO:0000313" key="3">
    <source>
        <dbReference type="Proteomes" id="UP000003678"/>
    </source>
</evidence>
<comment type="caution">
    <text evidence="2">The sequence shown here is derived from an EMBL/GenBank/DDBJ whole genome shotgun (WGS) entry which is preliminary data.</text>
</comment>
<evidence type="ECO:0000256" key="1">
    <source>
        <dbReference type="SAM" id="MobiDB-lite"/>
    </source>
</evidence>
<dbReference type="AlphaFoldDB" id="C0G6S6"/>
<organism evidence="2 3">
    <name type="scientific">Brucella ceti str. Cudo</name>
    <dbReference type="NCBI Taxonomy" id="595497"/>
    <lineage>
        <taxon>Bacteria</taxon>
        <taxon>Pseudomonadati</taxon>
        <taxon>Pseudomonadota</taxon>
        <taxon>Alphaproteobacteria</taxon>
        <taxon>Hyphomicrobiales</taxon>
        <taxon>Brucellaceae</taxon>
        <taxon>Brucella/Ochrobactrum group</taxon>
        <taxon>Brucella</taxon>
    </lineage>
</organism>
<dbReference type="EMBL" id="ACJD01000003">
    <property type="protein sequence ID" value="EEH14710.1"/>
    <property type="molecule type" value="Genomic_DNA"/>
</dbReference>
<proteinExistence type="predicted"/>
<reference evidence="2 3" key="1">
    <citation type="submission" date="2009-03" db="EMBL/GenBank/DDBJ databases">
        <authorList>
            <person name="Setubal J.C."/>
            <person name="Boyle S."/>
            <person name="Crasta O.R."/>
            <person name="Gillespie J.J."/>
            <person name="Kenyon R.W."/>
            <person name="Lu J."/>
            <person name="Mane S."/>
            <person name="Nagrani S."/>
            <person name="Shallom J.M."/>
            <person name="Shallom S."/>
            <person name="Shukla M."/>
            <person name="Snyder E.E."/>
            <person name="Sobral B.W."/>
            <person name="Wattam A.R."/>
            <person name="Will R."/>
            <person name="Williams K."/>
            <person name="Yoo H."/>
            <person name="Bruce D.H."/>
            <person name="Detter C."/>
            <person name="Munk C."/>
            <person name="Brettin T.S."/>
            <person name="Ficht T."/>
        </authorList>
    </citation>
    <scope>NUCLEOTIDE SEQUENCE [LARGE SCALE GENOMIC DNA]</scope>
    <source>
        <strain evidence="2 3">Cudo</strain>
    </source>
</reference>
<name>C0G6S6_9HYPH</name>
<accession>C0G6S6</accession>
<dbReference type="Proteomes" id="UP000003678">
    <property type="component" value="Unassembled WGS sequence"/>
</dbReference>
<evidence type="ECO:0000313" key="2">
    <source>
        <dbReference type="EMBL" id="EEH14710.1"/>
    </source>
</evidence>
<gene>
    <name evidence="2" type="ORF">BCETI_3000479</name>
</gene>